<reference evidence="9 10" key="1">
    <citation type="submission" date="2019-06" db="EMBL/GenBank/DDBJ databases">
        <title>Persicimonas caeni gen. nov., sp. nov., a predatory bacterium isolated from solar saltern.</title>
        <authorList>
            <person name="Wang S."/>
        </authorList>
    </citation>
    <scope>NUCLEOTIDE SEQUENCE [LARGE SCALE GENOMIC DNA]</scope>
    <source>
        <strain evidence="9 10">YN101</strain>
    </source>
</reference>
<dbReference type="Pfam" id="PF00069">
    <property type="entry name" value="Pkinase"/>
    <property type="match status" value="1"/>
</dbReference>
<keyword evidence="10" id="KW-1185">Reference proteome</keyword>
<sequence length="485" mass="55192">MDQLEGHLLVVDDKEMNRDLLARRLRRRGFEVSTAVDGFDALEKMEQQDFDLILLDIMMPRMNGLEVLEKVRQTTSVTELPIIMATAKSDSETVVEALQMGANDYVTKPLDFGVVMARVKTHLDIRNKSKQKSENQRGFAALSDSGKFQAVSSRHYCKRCRSSTQAEQSECPSCYSKRPEGGWPTIRKDKFPHLGRTIADRYFLSRYISSGSVGTVYQARDLEINRDYAAKVVDLSNPGIGVDPEEIRERTTREVEVLSKLSNPHIVKIYDVVIVGDGIFALILDYVRGYSMSKILARAGSFSVINALNIARQVAQGLYEAHQMGIAHCDIKPENIMVEKMPIRGHFAHILDFGVAEILEFRTEGGRYYGTPLYSAPEQFQSPDLIDHRTDIYSLGAVLYHMITGKPPFNGENAYQVLTKHISEPIPRIFSPELDEMEREFLDRLIRRMMAKKPEDRFKDLSGVLEYIDTLLPVFQQRLRERETG</sequence>
<dbReference type="PANTHER" id="PTHR24348">
    <property type="entry name" value="SERINE/THREONINE-PROTEIN KINASE UNC-51-RELATED"/>
    <property type="match status" value="1"/>
</dbReference>
<dbReference type="SMART" id="SM00220">
    <property type="entry name" value="S_TKc"/>
    <property type="match status" value="1"/>
</dbReference>
<evidence type="ECO:0000313" key="10">
    <source>
        <dbReference type="Proteomes" id="UP000315995"/>
    </source>
</evidence>
<dbReference type="Gene3D" id="3.40.50.2300">
    <property type="match status" value="1"/>
</dbReference>
<dbReference type="InterPro" id="IPR001789">
    <property type="entry name" value="Sig_transdc_resp-reg_receiver"/>
</dbReference>
<keyword evidence="3" id="KW-0805">Transcription regulation</keyword>
<dbReference type="Gene3D" id="1.10.510.10">
    <property type="entry name" value="Transferase(Phosphotransferase) domain 1"/>
    <property type="match status" value="1"/>
</dbReference>
<evidence type="ECO:0000313" key="9">
    <source>
        <dbReference type="EMBL" id="QDG52375.1"/>
    </source>
</evidence>
<dbReference type="InterPro" id="IPR011009">
    <property type="entry name" value="Kinase-like_dom_sf"/>
</dbReference>
<accession>A0A4Y6PX96</accession>
<dbReference type="RefSeq" id="WP_141198847.1">
    <property type="nucleotide sequence ID" value="NZ_CP041186.1"/>
</dbReference>
<dbReference type="Proteomes" id="UP000315995">
    <property type="component" value="Chromosome"/>
</dbReference>
<feature type="domain" description="Protein kinase" evidence="7">
    <location>
        <begin position="202"/>
        <end position="475"/>
    </location>
</feature>
<evidence type="ECO:0000256" key="2">
    <source>
        <dbReference type="ARBA" id="ARBA00023012"/>
    </source>
</evidence>
<dbReference type="PROSITE" id="PS50011">
    <property type="entry name" value="PROTEIN_KINASE_DOM"/>
    <property type="match status" value="1"/>
</dbReference>
<dbReference type="AlphaFoldDB" id="A0A4Y6PX96"/>
<dbReference type="PROSITE" id="PS50110">
    <property type="entry name" value="RESPONSE_REGULATORY"/>
    <property type="match status" value="1"/>
</dbReference>
<evidence type="ECO:0000256" key="3">
    <source>
        <dbReference type="ARBA" id="ARBA00023015"/>
    </source>
</evidence>
<evidence type="ECO:0000259" key="8">
    <source>
        <dbReference type="PROSITE" id="PS50110"/>
    </source>
</evidence>
<evidence type="ECO:0000259" key="7">
    <source>
        <dbReference type="PROSITE" id="PS50011"/>
    </source>
</evidence>
<dbReference type="PROSITE" id="PS00108">
    <property type="entry name" value="PROTEIN_KINASE_ST"/>
    <property type="match status" value="1"/>
</dbReference>
<dbReference type="GO" id="GO:0004674">
    <property type="term" value="F:protein serine/threonine kinase activity"/>
    <property type="evidence" value="ECO:0007669"/>
    <property type="project" value="InterPro"/>
</dbReference>
<dbReference type="EMBL" id="CP041186">
    <property type="protein sequence ID" value="QDG52375.1"/>
    <property type="molecule type" value="Genomic_DNA"/>
</dbReference>
<gene>
    <name evidence="9" type="ORF">FIV42_16990</name>
</gene>
<evidence type="ECO:0000256" key="4">
    <source>
        <dbReference type="ARBA" id="ARBA00023125"/>
    </source>
</evidence>
<evidence type="ECO:0000256" key="1">
    <source>
        <dbReference type="ARBA" id="ARBA00022553"/>
    </source>
</evidence>
<keyword evidence="4" id="KW-0238">DNA-binding</keyword>
<keyword evidence="1 6" id="KW-0597">Phosphoprotein</keyword>
<evidence type="ECO:0000256" key="5">
    <source>
        <dbReference type="ARBA" id="ARBA00023163"/>
    </source>
</evidence>
<dbReference type="FunFam" id="3.40.50.2300:FF:000001">
    <property type="entry name" value="DNA-binding response regulator PhoB"/>
    <property type="match status" value="1"/>
</dbReference>
<dbReference type="GO" id="GO:0005737">
    <property type="term" value="C:cytoplasm"/>
    <property type="evidence" value="ECO:0007669"/>
    <property type="project" value="TreeGrafter"/>
</dbReference>
<dbReference type="GO" id="GO:0003677">
    <property type="term" value="F:DNA binding"/>
    <property type="evidence" value="ECO:0007669"/>
    <property type="project" value="UniProtKB-KW"/>
</dbReference>
<dbReference type="SUPFAM" id="SSF56112">
    <property type="entry name" value="Protein kinase-like (PK-like)"/>
    <property type="match status" value="1"/>
</dbReference>
<keyword evidence="5" id="KW-0804">Transcription</keyword>
<dbReference type="OrthoDB" id="9800029at2"/>
<organism evidence="9 10">
    <name type="scientific">Persicimonas caeni</name>
    <dbReference type="NCBI Taxonomy" id="2292766"/>
    <lineage>
        <taxon>Bacteria</taxon>
        <taxon>Deltaproteobacteria</taxon>
        <taxon>Bradymonadales</taxon>
        <taxon>Bradymonadaceae</taxon>
        <taxon>Persicimonas</taxon>
    </lineage>
</organism>
<dbReference type="InterPro" id="IPR008271">
    <property type="entry name" value="Ser/Thr_kinase_AS"/>
</dbReference>
<dbReference type="Pfam" id="PF00072">
    <property type="entry name" value="Response_reg"/>
    <property type="match status" value="1"/>
</dbReference>
<dbReference type="CDD" id="cd17574">
    <property type="entry name" value="REC_OmpR"/>
    <property type="match status" value="1"/>
</dbReference>
<dbReference type="SUPFAM" id="SSF52172">
    <property type="entry name" value="CheY-like"/>
    <property type="match status" value="1"/>
</dbReference>
<proteinExistence type="predicted"/>
<dbReference type="PANTHER" id="PTHR24348:SF68">
    <property type="entry name" value="SERINE_THREONINE-PROTEIN KINASE ATG1C"/>
    <property type="match status" value="1"/>
</dbReference>
<dbReference type="SMART" id="SM00448">
    <property type="entry name" value="REC"/>
    <property type="match status" value="1"/>
</dbReference>
<feature type="modified residue" description="4-aspartylphosphate" evidence="6">
    <location>
        <position position="56"/>
    </location>
</feature>
<dbReference type="InterPro" id="IPR000719">
    <property type="entry name" value="Prot_kinase_dom"/>
</dbReference>
<feature type="domain" description="Response regulatory" evidence="8">
    <location>
        <begin position="7"/>
        <end position="123"/>
    </location>
</feature>
<dbReference type="GO" id="GO:0000160">
    <property type="term" value="P:phosphorelay signal transduction system"/>
    <property type="evidence" value="ECO:0007669"/>
    <property type="project" value="UniProtKB-KW"/>
</dbReference>
<dbReference type="InterPro" id="IPR045269">
    <property type="entry name" value="Atg1-like"/>
</dbReference>
<dbReference type="GO" id="GO:0005524">
    <property type="term" value="F:ATP binding"/>
    <property type="evidence" value="ECO:0007669"/>
    <property type="project" value="InterPro"/>
</dbReference>
<keyword evidence="2" id="KW-0902">Two-component regulatory system</keyword>
<accession>A0A5B8Y8Y6</accession>
<dbReference type="InterPro" id="IPR011006">
    <property type="entry name" value="CheY-like_superfamily"/>
</dbReference>
<evidence type="ECO:0000256" key="6">
    <source>
        <dbReference type="PROSITE-ProRule" id="PRU00169"/>
    </source>
</evidence>
<dbReference type="CDD" id="cd14014">
    <property type="entry name" value="STKc_PknB_like"/>
    <property type="match status" value="1"/>
</dbReference>
<name>A0A4Y6PX96_PERCE</name>
<protein>
    <submittedName>
        <fullName evidence="9">Response regulator</fullName>
    </submittedName>
</protein>